<feature type="compositionally biased region" description="Basic residues" evidence="1">
    <location>
        <begin position="120"/>
        <end position="130"/>
    </location>
</feature>
<organism evidence="2 3">
    <name type="scientific">Tilletiaria anomala (strain ATCC 24038 / CBS 436.72 / UBC 951)</name>
    <dbReference type="NCBI Taxonomy" id="1037660"/>
    <lineage>
        <taxon>Eukaryota</taxon>
        <taxon>Fungi</taxon>
        <taxon>Dikarya</taxon>
        <taxon>Basidiomycota</taxon>
        <taxon>Ustilaginomycotina</taxon>
        <taxon>Exobasidiomycetes</taxon>
        <taxon>Georgefischeriales</taxon>
        <taxon>Tilletiariaceae</taxon>
        <taxon>Tilletiaria</taxon>
    </lineage>
</organism>
<name>A0A066VFN6_TILAU</name>
<dbReference type="GeneID" id="25265364"/>
<gene>
    <name evidence="2" type="ORF">K437DRAFT_259758</name>
</gene>
<dbReference type="InParanoid" id="A0A066VFN6"/>
<feature type="compositionally biased region" description="Low complexity" evidence="1">
    <location>
        <begin position="900"/>
        <end position="912"/>
    </location>
</feature>
<dbReference type="EMBL" id="JMSN01000136">
    <property type="protein sequence ID" value="KDN37584.1"/>
    <property type="molecule type" value="Genomic_DNA"/>
</dbReference>
<feature type="compositionally biased region" description="Basic and acidic residues" evidence="1">
    <location>
        <begin position="198"/>
        <end position="209"/>
    </location>
</feature>
<feature type="compositionally biased region" description="Basic and acidic residues" evidence="1">
    <location>
        <begin position="1"/>
        <end position="11"/>
    </location>
</feature>
<feature type="compositionally biased region" description="Polar residues" evidence="1">
    <location>
        <begin position="58"/>
        <end position="70"/>
    </location>
</feature>
<evidence type="ECO:0000313" key="2">
    <source>
        <dbReference type="EMBL" id="KDN37584.1"/>
    </source>
</evidence>
<feature type="region of interest" description="Disordered" evidence="1">
    <location>
        <begin position="244"/>
        <end position="276"/>
    </location>
</feature>
<dbReference type="AlphaFoldDB" id="A0A066VFN6"/>
<feature type="compositionally biased region" description="Polar residues" evidence="1">
    <location>
        <begin position="313"/>
        <end position="335"/>
    </location>
</feature>
<feature type="region of interest" description="Disordered" evidence="1">
    <location>
        <begin position="613"/>
        <end position="702"/>
    </location>
</feature>
<feature type="compositionally biased region" description="Gly residues" evidence="1">
    <location>
        <begin position="879"/>
        <end position="889"/>
    </location>
</feature>
<feature type="compositionally biased region" description="Pro residues" evidence="1">
    <location>
        <begin position="145"/>
        <end position="156"/>
    </location>
</feature>
<feature type="region of interest" description="Disordered" evidence="1">
    <location>
        <begin position="114"/>
        <end position="209"/>
    </location>
</feature>
<dbReference type="Proteomes" id="UP000027361">
    <property type="component" value="Unassembled WGS sequence"/>
</dbReference>
<keyword evidence="3" id="KW-1185">Reference proteome</keyword>
<comment type="caution">
    <text evidence="2">The sequence shown here is derived from an EMBL/GenBank/DDBJ whole genome shotgun (WGS) entry which is preliminary data.</text>
</comment>
<sequence length="937" mass="97335">MPITDIYHHDGSGSNGKGNDVSTHAAAPAGHADGDDGSDSLAAAFTNLPPAGVAPAAGTSSAGNSSQCDKQQQRQQEQLLQSLRAAAASSAAHSAATLHAFNNSALPAHLRDHLSSQLHHQQHSRHHHLPHHDDHSLHQQQHAPITPPPPPPPAPAPGADTDATGTHDLEADTTDPQDAIAAAVAAAAATATASRHHGRDEDEGSIHDAETDNGAVLGLEDMQVVESADGAAGEHPHAAVSAELPQQAQEGEPQQQGVEGSNVREAGDPGSLVQGPGPYTFPTDLSQYEYGDTEELTSSVQNLANRHGFRVTRQNMRRATSTSISKNADGSSSGSARKRLRLEDTFIGGVGEQSFINIPNTSEHDADFSSISVHIPSDAAGLATSSSAPTTTNGAPASVDHHTLGDSAVDSADPDNDPTNWVRVVYFACSKGTRQRARKPQGDAQEIKARKKRSGEPGQECHWQLKADRRSPAEPFRLTMLRAEHNHDVRDALDGSAPHRLQRRDKARVWELYFRGGFKPKEIAAALSADTYYTVVARQIEDYVYNWKAQAPEAEVARAGEQRAASADRLRKATDENKNKDEYARRLREHMHALEDEASEMMQHALIVANPKSGARSVGANPTGRLGRHYKGNTLRPPGKFAAADQASDQGSTPPSASRDGGAENAESAGPKDEEPDADGGEHQLQQQDGDEHNTAAAVAAVSTSPAQALPQAIIIPAAGASSGTNGSASVAARHPGTTSGGAKASGKGTANGRAITSNARTDHKQQQQQQNSEAGPTASSTTAAGTTTAGTVQTPPPPAPALTASPRDMSIAVENAKRAFRESLVQQGVAADSITGDMLSEMLLRGPAAVAVAAAIGGGAHSSGGDGQDGAAVTAGETGTGEGDGGEQIGAHAIGSAVDAQGHAQQSGAAQDDADMDDDLGVEFWTTLNQDLQSAT</sequence>
<dbReference type="HOGENOM" id="CLU_312882_0_0_1"/>
<feature type="compositionally biased region" description="Low complexity" evidence="1">
    <location>
        <begin position="775"/>
        <end position="794"/>
    </location>
</feature>
<proteinExistence type="predicted"/>
<feature type="region of interest" description="Disordered" evidence="1">
    <location>
        <begin position="433"/>
        <end position="460"/>
    </location>
</feature>
<feature type="region of interest" description="Disordered" evidence="1">
    <location>
        <begin position="381"/>
        <end position="405"/>
    </location>
</feature>
<feature type="compositionally biased region" description="Low complexity" evidence="1">
    <location>
        <begin position="246"/>
        <end position="260"/>
    </location>
</feature>
<accession>A0A066VFN6</accession>
<protein>
    <submittedName>
        <fullName evidence="2">Uncharacterized protein</fullName>
    </submittedName>
</protein>
<reference evidence="2 3" key="1">
    <citation type="submission" date="2014-05" db="EMBL/GenBank/DDBJ databases">
        <title>Draft genome sequence of a rare smut relative, Tilletiaria anomala UBC 951.</title>
        <authorList>
            <consortium name="DOE Joint Genome Institute"/>
            <person name="Toome M."/>
            <person name="Kuo A."/>
            <person name="Henrissat B."/>
            <person name="Lipzen A."/>
            <person name="Tritt A."/>
            <person name="Yoshinaga Y."/>
            <person name="Zane M."/>
            <person name="Barry K."/>
            <person name="Grigoriev I.V."/>
            <person name="Spatafora J.W."/>
            <person name="Aimea M.C."/>
        </authorList>
    </citation>
    <scope>NUCLEOTIDE SEQUENCE [LARGE SCALE GENOMIC DNA]</scope>
    <source>
        <strain evidence="2 3">UBC 951</strain>
    </source>
</reference>
<feature type="compositionally biased region" description="Acidic residues" evidence="1">
    <location>
        <begin position="913"/>
        <end position="922"/>
    </location>
</feature>
<evidence type="ECO:0000313" key="3">
    <source>
        <dbReference type="Proteomes" id="UP000027361"/>
    </source>
</evidence>
<feature type="region of interest" description="Disordered" evidence="1">
    <location>
        <begin position="559"/>
        <end position="583"/>
    </location>
</feature>
<feature type="compositionally biased region" description="Polar residues" evidence="1">
    <location>
        <begin position="383"/>
        <end position="395"/>
    </location>
</feature>
<feature type="compositionally biased region" description="Polar residues" evidence="1">
    <location>
        <begin position="647"/>
        <end position="656"/>
    </location>
</feature>
<evidence type="ECO:0000256" key="1">
    <source>
        <dbReference type="SAM" id="MobiDB-lite"/>
    </source>
</evidence>
<feature type="region of interest" description="Disordered" evidence="1">
    <location>
        <begin position="721"/>
        <end position="806"/>
    </location>
</feature>
<feature type="compositionally biased region" description="Low complexity" evidence="1">
    <location>
        <begin position="179"/>
        <end position="193"/>
    </location>
</feature>
<feature type="region of interest" description="Disordered" evidence="1">
    <location>
        <begin position="1"/>
        <end position="81"/>
    </location>
</feature>
<feature type="region of interest" description="Disordered" evidence="1">
    <location>
        <begin position="861"/>
        <end position="923"/>
    </location>
</feature>
<feature type="region of interest" description="Disordered" evidence="1">
    <location>
        <begin position="313"/>
        <end position="337"/>
    </location>
</feature>
<dbReference type="RefSeq" id="XP_013240415.1">
    <property type="nucleotide sequence ID" value="XM_013384961.1"/>
</dbReference>
<feature type="compositionally biased region" description="Low complexity" evidence="1">
    <location>
        <begin position="721"/>
        <end position="751"/>
    </location>
</feature>